<dbReference type="InterPro" id="IPR000847">
    <property type="entry name" value="LysR_HTH_N"/>
</dbReference>
<comment type="caution">
    <text evidence="6">The sequence shown here is derived from an EMBL/GenBank/DDBJ whole genome shotgun (WGS) entry which is preliminary data.</text>
</comment>
<reference evidence="6 7" key="1">
    <citation type="submission" date="2019-09" db="EMBL/GenBank/DDBJ databases">
        <title>Phylogeny of genus Pseudoclavibacter and closely related genus.</title>
        <authorList>
            <person name="Li Y."/>
        </authorList>
    </citation>
    <scope>NUCLEOTIDE SEQUENCE [LARGE SCALE GENOMIC DNA]</scope>
    <source>
        <strain evidence="6 7">EGI 60007</strain>
    </source>
</reference>
<keyword evidence="2" id="KW-0805">Transcription regulation</keyword>
<dbReference type="AlphaFoldDB" id="A0A6H9WJX3"/>
<dbReference type="PANTHER" id="PTHR30118:SF15">
    <property type="entry name" value="TRANSCRIPTIONAL REGULATORY PROTEIN"/>
    <property type="match status" value="1"/>
</dbReference>
<evidence type="ECO:0000256" key="3">
    <source>
        <dbReference type="ARBA" id="ARBA00023125"/>
    </source>
</evidence>
<organism evidence="6 7">
    <name type="scientific">Pseudoclavibacter endophyticus</name>
    <dbReference type="NCBI Taxonomy" id="1778590"/>
    <lineage>
        <taxon>Bacteria</taxon>
        <taxon>Bacillati</taxon>
        <taxon>Actinomycetota</taxon>
        <taxon>Actinomycetes</taxon>
        <taxon>Micrococcales</taxon>
        <taxon>Microbacteriaceae</taxon>
        <taxon>Pseudoclavibacter</taxon>
    </lineage>
</organism>
<dbReference type="InterPro" id="IPR050389">
    <property type="entry name" value="LysR-type_TF"/>
</dbReference>
<dbReference type="GO" id="GO:0003677">
    <property type="term" value="F:DNA binding"/>
    <property type="evidence" value="ECO:0007669"/>
    <property type="project" value="UniProtKB-KW"/>
</dbReference>
<dbReference type="GO" id="GO:0003700">
    <property type="term" value="F:DNA-binding transcription factor activity"/>
    <property type="evidence" value="ECO:0007669"/>
    <property type="project" value="InterPro"/>
</dbReference>
<evidence type="ECO:0000313" key="6">
    <source>
        <dbReference type="EMBL" id="KAB1649493.1"/>
    </source>
</evidence>
<dbReference type="Pfam" id="PF00126">
    <property type="entry name" value="HTH_1"/>
    <property type="match status" value="1"/>
</dbReference>
<dbReference type="EMBL" id="WBJY01000001">
    <property type="protein sequence ID" value="KAB1649493.1"/>
    <property type="molecule type" value="Genomic_DNA"/>
</dbReference>
<dbReference type="Gene3D" id="3.40.190.10">
    <property type="entry name" value="Periplasmic binding protein-like II"/>
    <property type="match status" value="2"/>
</dbReference>
<comment type="similarity">
    <text evidence="1">Belongs to the LysR transcriptional regulatory family.</text>
</comment>
<dbReference type="PANTHER" id="PTHR30118">
    <property type="entry name" value="HTH-TYPE TRANSCRIPTIONAL REGULATOR LEUO-RELATED"/>
    <property type="match status" value="1"/>
</dbReference>
<dbReference type="SUPFAM" id="SSF46785">
    <property type="entry name" value="Winged helix' DNA-binding domain"/>
    <property type="match status" value="1"/>
</dbReference>
<evidence type="ECO:0000313" key="7">
    <source>
        <dbReference type="Proteomes" id="UP000431744"/>
    </source>
</evidence>
<proteinExistence type="inferred from homology"/>
<keyword evidence="3" id="KW-0238">DNA-binding</keyword>
<keyword evidence="4" id="KW-0804">Transcription</keyword>
<dbReference type="Proteomes" id="UP000431744">
    <property type="component" value="Unassembled WGS sequence"/>
</dbReference>
<evidence type="ECO:0000256" key="2">
    <source>
        <dbReference type="ARBA" id="ARBA00023015"/>
    </source>
</evidence>
<dbReference type="Pfam" id="PF03466">
    <property type="entry name" value="LysR_substrate"/>
    <property type="match status" value="1"/>
</dbReference>
<keyword evidence="7" id="KW-1185">Reference proteome</keyword>
<evidence type="ECO:0000256" key="1">
    <source>
        <dbReference type="ARBA" id="ARBA00009437"/>
    </source>
</evidence>
<dbReference type="SUPFAM" id="SSF53850">
    <property type="entry name" value="Periplasmic binding protein-like II"/>
    <property type="match status" value="1"/>
</dbReference>
<dbReference type="InterPro" id="IPR036390">
    <property type="entry name" value="WH_DNA-bd_sf"/>
</dbReference>
<feature type="domain" description="HTH lysR-type" evidence="5">
    <location>
        <begin position="13"/>
        <end position="70"/>
    </location>
</feature>
<dbReference type="InterPro" id="IPR036388">
    <property type="entry name" value="WH-like_DNA-bd_sf"/>
</dbReference>
<dbReference type="InterPro" id="IPR005119">
    <property type="entry name" value="LysR_subst-bd"/>
</dbReference>
<evidence type="ECO:0000259" key="5">
    <source>
        <dbReference type="PROSITE" id="PS50931"/>
    </source>
</evidence>
<accession>A0A6H9WJX3</accession>
<protein>
    <submittedName>
        <fullName evidence="6">LysR family transcriptional regulator</fullName>
    </submittedName>
</protein>
<evidence type="ECO:0000256" key="4">
    <source>
        <dbReference type="ARBA" id="ARBA00023163"/>
    </source>
</evidence>
<dbReference type="Gene3D" id="1.10.10.10">
    <property type="entry name" value="Winged helix-like DNA-binding domain superfamily/Winged helix DNA-binding domain"/>
    <property type="match status" value="1"/>
</dbReference>
<name>A0A6H9WJX3_9MICO</name>
<dbReference type="PRINTS" id="PR00039">
    <property type="entry name" value="HTHLYSR"/>
</dbReference>
<dbReference type="PROSITE" id="PS50931">
    <property type="entry name" value="HTH_LYSR"/>
    <property type="match status" value="1"/>
</dbReference>
<gene>
    <name evidence="6" type="ORF">F8O04_04315</name>
</gene>
<sequence>MLTREHQTEEAPLDLNLVRVFVAIFETRSLTLAGERLYVTQSAVSQSLGRLRAELDDPLFERAGREMRPTAVADGLFASFRDALMAIDRAVDAVHGFDAAASDRVFRIALSELGEIGWLANLFDAIHAVAPRVRIEVVPLDVERLEEWLQRGTVDLAVTPADLPGEFERLIVKDQAYVAAMSSAHPLATLDLTPERFLGADHVVVAGDSGLPLVEAAMRRAGLTLEPLVRVQHFATLPHLLVDTPRLIATVPASIAQGWAATLPLTLHKLPFPLAPVALRLYQRRTSQHAGALAWFATTVAQAIAGTTGEFDSIRAGGAPGVW</sequence>
<dbReference type="OrthoDB" id="8717159at2"/>